<dbReference type="PANTHER" id="PTHR42895:SF2">
    <property type="entry name" value="IRON-SULFUR CLUSTER PROTEIN"/>
    <property type="match status" value="1"/>
</dbReference>
<dbReference type="SUPFAM" id="SSF53067">
    <property type="entry name" value="Actin-like ATPase domain"/>
    <property type="match status" value="1"/>
</dbReference>
<dbReference type="InterPro" id="IPR042259">
    <property type="entry name" value="Raco-like_middle_sf"/>
</dbReference>
<dbReference type="AlphaFoldDB" id="A0A9D6Z491"/>
<dbReference type="PANTHER" id="PTHR42895">
    <property type="entry name" value="IRON-SULFUR CLUSTER-BINDING PROTEIN-RELATED"/>
    <property type="match status" value="1"/>
</dbReference>
<dbReference type="Pfam" id="PF14574">
    <property type="entry name" value="RACo_C_ter"/>
    <property type="match status" value="1"/>
</dbReference>
<accession>A0A9D6Z491</accession>
<dbReference type="EMBL" id="JACRDE010000327">
    <property type="protein sequence ID" value="MBI5250287.1"/>
    <property type="molecule type" value="Genomic_DNA"/>
</dbReference>
<sequence>MTLIVDFEPVGLRVEVEEHQTILEAARTILISQTNALNAPCGGKGLCGRCKVRVSSGSVSPPSAVEAETLSPEELKAGFRLACQTEILGPLLVEIPAESLSGRQDLQVEGVDVEAAVNPAVKRYALRVRPSTISYPRSAWQQVLEGLEAEFGIDGPSIDLSLLRGNVPVVPTEQVLTVTVRDHKIINYFRSYPAPKSLGLAVDLGTTKIAGYLVDLESGSTLTSDAAMNPQIAYGEDVMSRIMYCSAGQDYGERMASLVRECIRDLVQSLVSRIGADSRQVEDAVIVGNTAMHHLFLELPVKQLASSPYIPAAAFPMQVEAHSLGLPLAPGALVYFPPSIAGFVGSDHVAMILGSRIHQTDEPTLGIDIGTNTEIVISTPTQLICCSCASGPAFEGAHVRHGMRAVEGAISEAKWTSEESRLSYRTIGDAQPLGLCGSGVVDAIAELVKVGIIDNKGLFDRDHPCAQTDGDGKNAEFVIVPKRLSGTGEDITITQGDVVAIQLAKAAIRSGTELLLSAAGLAKDDLARVLIAGAFGTRLNLESALSIGLLPSVPIERFENVGNAAGTGARLALISLPERKMAERIARATRYLELTAVPEFSATFARSLNFPDLM</sequence>
<proteinExistence type="predicted"/>
<evidence type="ECO:0000313" key="3">
    <source>
        <dbReference type="Proteomes" id="UP000807825"/>
    </source>
</evidence>
<gene>
    <name evidence="2" type="ORF">HY912_12400</name>
</gene>
<organism evidence="2 3">
    <name type="scientific">Desulfomonile tiedjei</name>
    <dbReference type="NCBI Taxonomy" id="2358"/>
    <lineage>
        <taxon>Bacteria</taxon>
        <taxon>Pseudomonadati</taxon>
        <taxon>Thermodesulfobacteriota</taxon>
        <taxon>Desulfomonilia</taxon>
        <taxon>Desulfomonilales</taxon>
        <taxon>Desulfomonilaceae</taxon>
        <taxon>Desulfomonile</taxon>
    </lineage>
</organism>
<dbReference type="Gene3D" id="3.30.420.480">
    <property type="entry name" value="Domain of unknown function (DUF4445)"/>
    <property type="match status" value="1"/>
</dbReference>
<protein>
    <submittedName>
        <fullName evidence="2">DUF4445 domain-containing protein</fullName>
    </submittedName>
</protein>
<dbReference type="InterPro" id="IPR012675">
    <property type="entry name" value="Beta-grasp_dom_sf"/>
</dbReference>
<dbReference type="PROSITE" id="PS51085">
    <property type="entry name" value="2FE2S_FER_2"/>
    <property type="match status" value="1"/>
</dbReference>
<dbReference type="InterPro" id="IPR001041">
    <property type="entry name" value="2Fe-2S_ferredoxin-type"/>
</dbReference>
<dbReference type="Proteomes" id="UP000807825">
    <property type="component" value="Unassembled WGS sequence"/>
</dbReference>
<dbReference type="InterPro" id="IPR041414">
    <property type="entry name" value="Raco-like_middle"/>
</dbReference>
<dbReference type="InterPro" id="IPR052911">
    <property type="entry name" value="Corrinoid_activation_enz"/>
</dbReference>
<comment type="caution">
    <text evidence="2">The sequence shown here is derived from an EMBL/GenBank/DDBJ whole genome shotgun (WGS) entry which is preliminary data.</text>
</comment>
<dbReference type="InterPro" id="IPR043129">
    <property type="entry name" value="ATPase_NBD"/>
</dbReference>
<dbReference type="Pfam" id="PF17651">
    <property type="entry name" value="Raco_middle"/>
    <property type="match status" value="1"/>
</dbReference>
<name>A0A9D6Z491_9BACT</name>
<dbReference type="Pfam" id="PF00111">
    <property type="entry name" value="Fer2"/>
    <property type="match status" value="1"/>
</dbReference>
<dbReference type="SUPFAM" id="SSF54292">
    <property type="entry name" value="2Fe-2S ferredoxin-like"/>
    <property type="match status" value="1"/>
</dbReference>
<dbReference type="CDD" id="cd00207">
    <property type="entry name" value="fer2"/>
    <property type="match status" value="1"/>
</dbReference>
<evidence type="ECO:0000313" key="2">
    <source>
        <dbReference type="EMBL" id="MBI5250287.1"/>
    </source>
</evidence>
<dbReference type="InterPro" id="IPR036010">
    <property type="entry name" value="2Fe-2S_ferredoxin-like_sf"/>
</dbReference>
<dbReference type="Gene3D" id="3.10.20.30">
    <property type="match status" value="1"/>
</dbReference>
<dbReference type="GO" id="GO:0051536">
    <property type="term" value="F:iron-sulfur cluster binding"/>
    <property type="evidence" value="ECO:0007669"/>
    <property type="project" value="InterPro"/>
</dbReference>
<dbReference type="InterPro" id="IPR027980">
    <property type="entry name" value="RACo_C"/>
</dbReference>
<feature type="domain" description="2Fe-2S ferredoxin-type" evidence="1">
    <location>
        <begin position="1"/>
        <end position="99"/>
    </location>
</feature>
<evidence type="ECO:0000259" key="1">
    <source>
        <dbReference type="PROSITE" id="PS51085"/>
    </source>
</evidence>
<reference evidence="2" key="1">
    <citation type="submission" date="2020-07" db="EMBL/GenBank/DDBJ databases">
        <title>Huge and variable diversity of episymbiotic CPR bacteria and DPANN archaea in groundwater ecosystems.</title>
        <authorList>
            <person name="He C.Y."/>
            <person name="Keren R."/>
            <person name="Whittaker M."/>
            <person name="Farag I.F."/>
            <person name="Doudna J."/>
            <person name="Cate J.H.D."/>
            <person name="Banfield J.F."/>
        </authorList>
    </citation>
    <scope>NUCLEOTIDE SEQUENCE</scope>
    <source>
        <strain evidence="2">NC_groundwater_1664_Pr3_B-0.1um_52_9</strain>
    </source>
</reference>